<dbReference type="PROSITE" id="PS50097">
    <property type="entry name" value="BTB"/>
    <property type="match status" value="1"/>
</dbReference>
<dbReference type="InterPro" id="IPR000210">
    <property type="entry name" value="BTB/POZ_dom"/>
</dbReference>
<evidence type="ECO:0000313" key="2">
    <source>
        <dbReference type="EMBL" id="TRY75243.1"/>
    </source>
</evidence>
<dbReference type="Gene3D" id="1.25.40.420">
    <property type="match status" value="1"/>
</dbReference>
<comment type="caution">
    <text evidence="2">The sequence shown here is derived from an EMBL/GenBank/DDBJ whole genome shotgun (WGS) entry which is preliminary data.</text>
</comment>
<proteinExistence type="predicted"/>
<dbReference type="EMBL" id="VCGU01000005">
    <property type="protein sequence ID" value="TRY75243.1"/>
    <property type="molecule type" value="Genomic_DNA"/>
</dbReference>
<dbReference type="SUPFAM" id="SSF54695">
    <property type="entry name" value="POZ domain"/>
    <property type="match status" value="1"/>
</dbReference>
<dbReference type="InterPro" id="IPR011333">
    <property type="entry name" value="SKP1/BTB/POZ_sf"/>
</dbReference>
<dbReference type="Proteomes" id="UP000318571">
    <property type="component" value="Chromosome 2"/>
</dbReference>
<gene>
    <name evidence="2" type="ORF">TCAL_09496</name>
</gene>
<organism evidence="2 3">
    <name type="scientific">Tigriopus californicus</name>
    <name type="common">Marine copepod</name>
    <dbReference type="NCBI Taxonomy" id="6832"/>
    <lineage>
        <taxon>Eukaryota</taxon>
        <taxon>Metazoa</taxon>
        <taxon>Ecdysozoa</taxon>
        <taxon>Arthropoda</taxon>
        <taxon>Crustacea</taxon>
        <taxon>Multicrustacea</taxon>
        <taxon>Hexanauplia</taxon>
        <taxon>Copepoda</taxon>
        <taxon>Harpacticoida</taxon>
        <taxon>Harpacticidae</taxon>
        <taxon>Tigriopus</taxon>
    </lineage>
</organism>
<evidence type="ECO:0000313" key="3">
    <source>
        <dbReference type="Proteomes" id="UP000318571"/>
    </source>
</evidence>
<evidence type="ECO:0000259" key="1">
    <source>
        <dbReference type="PROSITE" id="PS50097"/>
    </source>
</evidence>
<name>A0A553PC42_TIGCA</name>
<keyword evidence="3" id="KW-1185">Reference proteome</keyword>
<dbReference type="OrthoDB" id="7628309at2759"/>
<reference evidence="2 3" key="1">
    <citation type="journal article" date="2018" name="Nat. Ecol. Evol.">
        <title>Genomic signatures of mitonuclear coevolution across populations of Tigriopus californicus.</title>
        <authorList>
            <person name="Barreto F.S."/>
            <person name="Watson E.T."/>
            <person name="Lima T.G."/>
            <person name="Willett C.S."/>
            <person name="Edmands S."/>
            <person name="Li W."/>
            <person name="Burton R.S."/>
        </authorList>
    </citation>
    <scope>NUCLEOTIDE SEQUENCE [LARGE SCALE GENOMIC DNA]</scope>
    <source>
        <strain evidence="2 3">San Diego</strain>
    </source>
</reference>
<dbReference type="AlphaFoldDB" id="A0A553PC42"/>
<sequence length="357" mass="40897">MKGNGTYSYLEPLISEVEHIFVIDDFASRIESGLFHKESLFSSEFGNIHPSDPKLTMIFQMEVKFDRFELYDVNGKLLQINCPFIAVRLHAKGLKQDRSVEFQPKGKCQFTILDDFEHPIKESEDNQMHSSGVRSWYVEKFLCLDDPRTYLCESGALVLRSHLTLNLGDRIPKRSYKREDQSLDVSKALSQRLSRESYPDIYLVSQGLRFPCHKHMLASCSEVFEAMFSQENSSEAISNEVKIEDIDPDTLEKVLDFVYKDKVVDFEGLAINLIYAAEKYNLENLKILAVQRAVQQINVMNVSEVLILGDRVQSNTLKEAAMDFILRNIQSVRSSAGWKELTQNFGNLVDEVLGELL</sequence>
<dbReference type="CDD" id="cd18186">
    <property type="entry name" value="BTB_POZ_ZBTB_KLHL-like"/>
    <property type="match status" value="1"/>
</dbReference>
<feature type="domain" description="BTB" evidence="1">
    <location>
        <begin position="199"/>
        <end position="267"/>
    </location>
</feature>
<dbReference type="SMART" id="SM00225">
    <property type="entry name" value="BTB"/>
    <property type="match status" value="1"/>
</dbReference>
<dbReference type="PANTHER" id="PTHR24413">
    <property type="entry name" value="SPECKLE-TYPE POZ PROTEIN"/>
    <property type="match status" value="1"/>
</dbReference>
<dbReference type="Pfam" id="PF00651">
    <property type="entry name" value="BTB"/>
    <property type="match status" value="1"/>
</dbReference>
<accession>A0A553PC42</accession>
<dbReference type="Gene3D" id="3.30.710.10">
    <property type="entry name" value="Potassium Channel Kv1.1, Chain A"/>
    <property type="match status" value="1"/>
</dbReference>
<dbReference type="STRING" id="6832.A0A553PC42"/>
<protein>
    <recommendedName>
        <fullName evidence="1">BTB domain-containing protein</fullName>
    </recommendedName>
</protein>